<dbReference type="InterPro" id="IPR000577">
    <property type="entry name" value="Carb_kinase_FGGY"/>
</dbReference>
<dbReference type="GO" id="GO:0042732">
    <property type="term" value="P:D-xylose metabolic process"/>
    <property type="evidence" value="ECO:0007669"/>
    <property type="project" value="UniProtKB-KW"/>
</dbReference>
<organism evidence="8 9">
    <name type="scientific">Jiangella aurantiaca</name>
    <dbReference type="NCBI Taxonomy" id="2530373"/>
    <lineage>
        <taxon>Bacteria</taxon>
        <taxon>Bacillati</taxon>
        <taxon>Actinomycetota</taxon>
        <taxon>Actinomycetes</taxon>
        <taxon>Jiangellales</taxon>
        <taxon>Jiangellaceae</taxon>
        <taxon>Jiangella</taxon>
    </lineage>
</organism>
<dbReference type="SUPFAM" id="SSF53067">
    <property type="entry name" value="Actin-like ATPase domain"/>
    <property type="match status" value="2"/>
</dbReference>
<dbReference type="PANTHER" id="PTHR43095:SF5">
    <property type="entry name" value="XYLULOSE KINASE"/>
    <property type="match status" value="1"/>
</dbReference>
<feature type="domain" description="Carbohydrate kinase FGGY C-terminal" evidence="7">
    <location>
        <begin position="321"/>
        <end position="465"/>
    </location>
</feature>
<feature type="region of interest" description="Disordered" evidence="5">
    <location>
        <begin position="522"/>
        <end position="550"/>
    </location>
</feature>
<evidence type="ECO:0000313" key="9">
    <source>
        <dbReference type="Proteomes" id="UP000295217"/>
    </source>
</evidence>
<accession>A0A4R5ADF8</accession>
<proteinExistence type="inferred from homology"/>
<dbReference type="InterPro" id="IPR018485">
    <property type="entry name" value="FGGY_C"/>
</dbReference>
<dbReference type="AlphaFoldDB" id="A0A4R5ADF8"/>
<dbReference type="Pfam" id="PF00370">
    <property type="entry name" value="FGGY_N"/>
    <property type="match status" value="2"/>
</dbReference>
<evidence type="ECO:0000256" key="5">
    <source>
        <dbReference type="SAM" id="MobiDB-lite"/>
    </source>
</evidence>
<evidence type="ECO:0000256" key="4">
    <source>
        <dbReference type="ARBA" id="ARBA00022777"/>
    </source>
</evidence>
<comment type="similarity">
    <text evidence="1">Belongs to the FGGY kinase family.</text>
</comment>
<feature type="domain" description="Carbohydrate kinase FGGY N-terminal" evidence="6">
    <location>
        <begin position="156"/>
        <end position="276"/>
    </location>
</feature>
<dbReference type="InterPro" id="IPR050406">
    <property type="entry name" value="FGGY_Carb_Kinase"/>
</dbReference>
<dbReference type="Proteomes" id="UP000295217">
    <property type="component" value="Unassembled WGS sequence"/>
</dbReference>
<dbReference type="PANTHER" id="PTHR43095">
    <property type="entry name" value="SUGAR KINASE"/>
    <property type="match status" value="1"/>
</dbReference>
<dbReference type="EMBL" id="SMLB01000015">
    <property type="protein sequence ID" value="TDD69300.1"/>
    <property type="molecule type" value="Genomic_DNA"/>
</dbReference>
<evidence type="ECO:0000256" key="1">
    <source>
        <dbReference type="ARBA" id="ARBA00009156"/>
    </source>
</evidence>
<evidence type="ECO:0000256" key="2">
    <source>
        <dbReference type="ARBA" id="ARBA00022629"/>
    </source>
</evidence>
<keyword evidence="9" id="KW-1185">Reference proteome</keyword>
<feature type="domain" description="Carbohydrate kinase FGGY N-terminal" evidence="6">
    <location>
        <begin position="9"/>
        <end position="127"/>
    </location>
</feature>
<evidence type="ECO:0000259" key="6">
    <source>
        <dbReference type="Pfam" id="PF00370"/>
    </source>
</evidence>
<dbReference type="Pfam" id="PF02782">
    <property type="entry name" value="FGGY_C"/>
    <property type="match status" value="1"/>
</dbReference>
<gene>
    <name evidence="8" type="ORF">E1262_13345</name>
</gene>
<dbReference type="Gene3D" id="3.30.420.40">
    <property type="match status" value="2"/>
</dbReference>
<comment type="caution">
    <text evidence="8">The sequence shown here is derived from an EMBL/GenBank/DDBJ whole genome shotgun (WGS) entry which is preliminary data.</text>
</comment>
<keyword evidence="2" id="KW-0119">Carbohydrate metabolism</keyword>
<sequence length="550" mass="56805">MDPRPADVIWVGIDLGTQSVRVLLADDTGRVLALGSARLTSHRNSAGGRRHEQDPHQWWDAVGEASRQAFAALAPEQRRIAVGAVAVCSTSGTVLLGDDRGTPLTPALMYDDARAVDELARLHERLDAAYGAAAPETAGPGAAGSSNVSAGGSGRGTAVQLSWALPKIDWLFRHHTTTGLSGRHVVHSADVIAAALVGHRVDTDSSHALKSGYDVVAGRWDQRLLAAAGVDPGTLPAVVPPGTTLGAVTPAAAQHTGIAAGTPVVAGMTDGCAAQIAAGALTPGSWNSVLGTTLVLKGVSLTLIDDPAGAVYSHRHPDGGWLPGGASNVGAGAVAGEFADDDLEALAAEAGRRYEPAGAVIYPLTARGERFPFVRPDAARFELGTTSSRAERYAAVVQGVAYVERLCFERLAALGAPVDGDIRITGGGTRSDYWNQLRADVLGRPLVIPRTPEPAFGMAILASAAGHSADATVTVTQRAAAMVTRRGVVEPRFDAHERLSTGYDRLVAELIRYGYLDPAGHRAAATPAAPAPHGTTPATPSTTAAHRLGR</sequence>
<keyword evidence="4 8" id="KW-0418">Kinase</keyword>
<evidence type="ECO:0000313" key="8">
    <source>
        <dbReference type="EMBL" id="TDD69300.1"/>
    </source>
</evidence>
<dbReference type="OrthoDB" id="9805576at2"/>
<dbReference type="GO" id="GO:0016301">
    <property type="term" value="F:kinase activity"/>
    <property type="evidence" value="ECO:0007669"/>
    <property type="project" value="UniProtKB-KW"/>
</dbReference>
<keyword evidence="3" id="KW-0808">Transferase</keyword>
<protein>
    <submittedName>
        <fullName evidence="8">Carbohydrate kinase</fullName>
    </submittedName>
</protein>
<keyword evidence="2" id="KW-0859">Xylose metabolism</keyword>
<dbReference type="InterPro" id="IPR018484">
    <property type="entry name" value="FGGY_N"/>
</dbReference>
<dbReference type="CDD" id="cd07783">
    <property type="entry name" value="ASKHA_NBD_FGGY_SePSK_AtXK1-like"/>
    <property type="match status" value="1"/>
</dbReference>
<dbReference type="PIRSF" id="PIRSF000538">
    <property type="entry name" value="GlpK"/>
    <property type="match status" value="1"/>
</dbReference>
<reference evidence="8 9" key="1">
    <citation type="submission" date="2019-02" db="EMBL/GenBank/DDBJ databases">
        <title>Draft genome sequences of novel Actinobacteria.</title>
        <authorList>
            <person name="Sahin N."/>
            <person name="Ay H."/>
            <person name="Saygin H."/>
        </authorList>
    </citation>
    <scope>NUCLEOTIDE SEQUENCE [LARGE SCALE GENOMIC DNA]</scope>
    <source>
        <strain evidence="8 9">8K307</strain>
    </source>
</reference>
<dbReference type="RefSeq" id="WP_132103623.1">
    <property type="nucleotide sequence ID" value="NZ_SMLB01000015.1"/>
</dbReference>
<name>A0A4R5ADF8_9ACTN</name>
<dbReference type="InterPro" id="IPR043129">
    <property type="entry name" value="ATPase_NBD"/>
</dbReference>
<evidence type="ECO:0000256" key="3">
    <source>
        <dbReference type="ARBA" id="ARBA00022679"/>
    </source>
</evidence>
<evidence type="ECO:0000259" key="7">
    <source>
        <dbReference type="Pfam" id="PF02782"/>
    </source>
</evidence>